<organism evidence="5">
    <name type="scientific">Phytobacter massiliensis</name>
    <dbReference type="NCBI Taxonomy" id="1485952"/>
    <lineage>
        <taxon>Bacteria</taxon>
        <taxon>Pseudomonadati</taxon>
        <taxon>Pseudomonadota</taxon>
        <taxon>Gammaproteobacteria</taxon>
        <taxon>Enterobacterales</taxon>
        <taxon>Enterobacteriaceae</taxon>
        <taxon>Phytobacter</taxon>
    </lineage>
</organism>
<dbReference type="Pfam" id="PF00496">
    <property type="entry name" value="SBP_bac_5"/>
    <property type="match status" value="1"/>
</dbReference>
<dbReference type="PIRSF" id="PIRSF002741">
    <property type="entry name" value="MppA"/>
    <property type="match status" value="1"/>
</dbReference>
<dbReference type="PANTHER" id="PTHR30290:SF38">
    <property type="entry name" value="D,D-DIPEPTIDE-BINDING PERIPLASMIC PROTEIN DDPA-RELATED"/>
    <property type="match status" value="1"/>
</dbReference>
<feature type="domain" description="Solute-binding protein family 5" evidence="4">
    <location>
        <begin position="94"/>
        <end position="474"/>
    </location>
</feature>
<protein>
    <submittedName>
        <fullName evidence="5">Periplasmic dipeptide transport protein</fullName>
    </submittedName>
</protein>
<dbReference type="InterPro" id="IPR023765">
    <property type="entry name" value="SBP_5_CS"/>
</dbReference>
<proteinExistence type="inferred from homology"/>
<gene>
    <name evidence="5" type="primary">dppA_3</name>
    <name evidence="5" type="ORF">EMLFYP7_04353</name>
</gene>
<keyword evidence="3" id="KW-0732">Signal</keyword>
<dbReference type="FunFam" id="3.40.190.10:FF:000036">
    <property type="entry name" value="Dipeptide ABC transporter, substrate-binding protein"/>
    <property type="match status" value="1"/>
</dbReference>
<evidence type="ECO:0000259" key="4">
    <source>
        <dbReference type="Pfam" id="PF00496"/>
    </source>
</evidence>
<accession>A0A6N3HSH2</accession>
<evidence type="ECO:0000256" key="1">
    <source>
        <dbReference type="ARBA" id="ARBA00004418"/>
    </source>
</evidence>
<dbReference type="InterPro" id="IPR039424">
    <property type="entry name" value="SBP_5"/>
</dbReference>
<dbReference type="SUPFAM" id="SSF53850">
    <property type="entry name" value="Periplasmic binding protein-like II"/>
    <property type="match status" value="1"/>
</dbReference>
<dbReference type="Gene3D" id="3.40.190.10">
    <property type="entry name" value="Periplasmic binding protein-like II"/>
    <property type="match status" value="1"/>
</dbReference>
<dbReference type="GO" id="GO:0043190">
    <property type="term" value="C:ATP-binding cassette (ABC) transporter complex"/>
    <property type="evidence" value="ECO:0007669"/>
    <property type="project" value="InterPro"/>
</dbReference>
<name>A0A6N3HSH2_9ENTR</name>
<dbReference type="AlphaFoldDB" id="A0A6N3HSH2"/>
<dbReference type="InterPro" id="IPR030678">
    <property type="entry name" value="Peptide/Ni-bd"/>
</dbReference>
<dbReference type="FunFam" id="3.90.76.10:FF:000002">
    <property type="entry name" value="Dipeptide ABC transporter, substrate-binding protein"/>
    <property type="match status" value="1"/>
</dbReference>
<evidence type="ECO:0000313" key="5">
    <source>
        <dbReference type="EMBL" id="VYU79817.1"/>
    </source>
</evidence>
<dbReference type="InterPro" id="IPR000914">
    <property type="entry name" value="SBP_5_dom"/>
</dbReference>
<dbReference type="Gene3D" id="3.90.76.10">
    <property type="entry name" value="Dipeptide-binding Protein, Domain 1"/>
    <property type="match status" value="1"/>
</dbReference>
<dbReference type="PANTHER" id="PTHR30290">
    <property type="entry name" value="PERIPLASMIC BINDING COMPONENT OF ABC TRANSPORTER"/>
    <property type="match status" value="1"/>
</dbReference>
<dbReference type="Gene3D" id="3.10.105.10">
    <property type="entry name" value="Dipeptide-binding Protein, Domain 3"/>
    <property type="match status" value="1"/>
</dbReference>
<comment type="similarity">
    <text evidence="2">Belongs to the bacterial solute-binding protein 5 family.</text>
</comment>
<dbReference type="FunFam" id="3.10.105.10:FF:000002">
    <property type="entry name" value="Dipeptide ABC transporter, substrate-binding protein"/>
    <property type="match status" value="1"/>
</dbReference>
<dbReference type="GO" id="GO:0030288">
    <property type="term" value="C:outer membrane-bounded periplasmic space"/>
    <property type="evidence" value="ECO:0007669"/>
    <property type="project" value="TreeGrafter"/>
</dbReference>
<reference evidence="5" key="1">
    <citation type="submission" date="2019-11" db="EMBL/GenBank/DDBJ databases">
        <authorList>
            <person name="Feng L."/>
        </authorList>
    </citation>
    <scope>NUCLEOTIDE SEQUENCE</scope>
    <source>
        <strain evidence="5">EMassiliensisLFYP7</strain>
    </source>
</reference>
<dbReference type="CDD" id="cd08493">
    <property type="entry name" value="PBP2_DppA_like"/>
    <property type="match status" value="1"/>
</dbReference>
<dbReference type="GO" id="GO:0042938">
    <property type="term" value="P:dipeptide transport"/>
    <property type="evidence" value="ECO:0007669"/>
    <property type="project" value="TreeGrafter"/>
</dbReference>
<sequence length="557" mass="61936">MSLNVIYESANNKHFLAHGTTLKGNDMAHKQTTFAVALLALAVSSSAAAKTLVFCSEGSPENFNPQLYTSGTSVDASAVPVYNRLVDFKVGTTELQPSLAESWDVSEDGKVYTFHLRKGVKFQNNKYFTPTRDFNADDVIFSFMRQKDPNHPYHNVSNGNYSNFESLEFGKLITAIDKVDDHTVRFTLAHPEAPFVADLGWYFASILSAEYADAMLKAGTPERVDMDPVGTGPFKLTQYQKDARILFTAFPDYWQGKAKIDRLVFSITPDASVRLAKLEKNECQVYPFPNPADLPRLKANKDINLMSKAGLNTGFLAFNTQKAPLDNVKVRQALAMAINKPAIIKAVFQGTGTEAKNLLPPGVWSADSTLQDYAYDPEKAKALLKEAGVAEGTTIDLWAMPVQRPYNPNAKRMAEMIQADWAKVGVNAKVVTYEWGEYLKRVKDGEHQAALMGWTTATGDPDNFFGPLFTCQSADGGSNSAKWCYKPFDDIIAEAKSITDHDKRVSLYKEAQQMMHDQMPAVMIAHSTIFEPVRKEVQGYEIDPFGKHIFYQVDSSK</sequence>
<evidence type="ECO:0000256" key="3">
    <source>
        <dbReference type="ARBA" id="ARBA00022729"/>
    </source>
</evidence>
<comment type="subcellular location">
    <subcellularLocation>
        <location evidence="1">Periplasm</location>
    </subcellularLocation>
</comment>
<dbReference type="GO" id="GO:1904680">
    <property type="term" value="F:peptide transmembrane transporter activity"/>
    <property type="evidence" value="ECO:0007669"/>
    <property type="project" value="TreeGrafter"/>
</dbReference>
<dbReference type="PROSITE" id="PS01040">
    <property type="entry name" value="SBP_BACTERIAL_5"/>
    <property type="match status" value="1"/>
</dbReference>
<evidence type="ECO:0000256" key="2">
    <source>
        <dbReference type="ARBA" id="ARBA00005695"/>
    </source>
</evidence>
<dbReference type="EMBL" id="CACRTZ010000037">
    <property type="protein sequence ID" value="VYU79817.1"/>
    <property type="molecule type" value="Genomic_DNA"/>
</dbReference>